<evidence type="ECO:0000256" key="1">
    <source>
        <dbReference type="SAM" id="SignalP"/>
    </source>
</evidence>
<feature type="signal peptide" evidence="1">
    <location>
        <begin position="1"/>
        <end position="18"/>
    </location>
</feature>
<reference evidence="3" key="1">
    <citation type="journal article" date="2019" name="Int. J. Syst. Evol. Microbiol.">
        <title>The Global Catalogue of Microorganisms (GCM) 10K type strain sequencing project: providing services to taxonomists for standard genome sequencing and annotation.</title>
        <authorList>
            <consortium name="The Broad Institute Genomics Platform"/>
            <consortium name="The Broad Institute Genome Sequencing Center for Infectious Disease"/>
            <person name="Wu L."/>
            <person name="Ma J."/>
        </authorList>
    </citation>
    <scope>NUCLEOTIDE SEQUENCE [LARGE SCALE GENOMIC DNA]</scope>
    <source>
        <strain evidence="3">CECT 8570</strain>
    </source>
</reference>
<accession>A0ABV8V854</accession>
<gene>
    <name evidence="2" type="ORF">ACFOX3_17345</name>
</gene>
<dbReference type="Proteomes" id="UP001595840">
    <property type="component" value="Unassembled WGS sequence"/>
</dbReference>
<evidence type="ECO:0008006" key="4">
    <source>
        <dbReference type="Google" id="ProtNLM"/>
    </source>
</evidence>
<evidence type="ECO:0000313" key="3">
    <source>
        <dbReference type="Proteomes" id="UP001595840"/>
    </source>
</evidence>
<dbReference type="EMBL" id="JBHSCX010000021">
    <property type="protein sequence ID" value="MFC4364085.1"/>
    <property type="molecule type" value="Genomic_DNA"/>
</dbReference>
<comment type="caution">
    <text evidence="2">The sequence shown here is derived from an EMBL/GenBank/DDBJ whole genome shotgun (WGS) entry which is preliminary data.</text>
</comment>
<name>A0ABV8V854_9GAMM</name>
<organism evidence="2 3">
    <name type="scientific">Simiduia curdlanivorans</name>
    <dbReference type="NCBI Taxonomy" id="1492769"/>
    <lineage>
        <taxon>Bacteria</taxon>
        <taxon>Pseudomonadati</taxon>
        <taxon>Pseudomonadota</taxon>
        <taxon>Gammaproteobacteria</taxon>
        <taxon>Cellvibrionales</taxon>
        <taxon>Cellvibrionaceae</taxon>
        <taxon>Simiduia</taxon>
    </lineage>
</organism>
<keyword evidence="1" id="KW-0732">Signal</keyword>
<sequence length="99" mass="10972">MKLLSLLLLLILAPLTLAEEIAIPIGNQGINGLNLPKKGLTMTQVESEHGAAAVKHDATGQPPITRWEYDNYIVYFEGDRVIHSVLRHKPKAQYQTPSN</sequence>
<dbReference type="RefSeq" id="WP_290262769.1">
    <property type="nucleotide sequence ID" value="NZ_JAUFQG010000004.1"/>
</dbReference>
<protein>
    <recommendedName>
        <fullName evidence="4">Phosphodiesterase</fullName>
    </recommendedName>
</protein>
<keyword evidence="3" id="KW-1185">Reference proteome</keyword>
<evidence type="ECO:0000313" key="2">
    <source>
        <dbReference type="EMBL" id="MFC4364085.1"/>
    </source>
</evidence>
<feature type="chain" id="PRO_5046241760" description="Phosphodiesterase" evidence="1">
    <location>
        <begin position="19"/>
        <end position="99"/>
    </location>
</feature>
<proteinExistence type="predicted"/>